<geneLocation type="plasmid" evidence="10">
    <name>pat1d1609a</name>
</geneLocation>
<name>A0A2L2LM37_AGRTU</name>
<keyword evidence="6 7" id="KW-0472">Membrane</keyword>
<evidence type="ECO:0000256" key="4">
    <source>
        <dbReference type="ARBA" id="ARBA00022692"/>
    </source>
</evidence>
<dbReference type="AlphaFoldDB" id="A0A2L2LM37"/>
<feature type="domain" description="Tripartite ATP-independent periplasmic transporters DctQ component" evidence="8">
    <location>
        <begin position="46"/>
        <end position="176"/>
    </location>
</feature>
<keyword evidence="4 7" id="KW-0812">Transmembrane</keyword>
<feature type="transmembrane region" description="Helical" evidence="7">
    <location>
        <begin position="69"/>
        <end position="87"/>
    </location>
</feature>
<evidence type="ECO:0000313" key="10">
    <source>
        <dbReference type="Proteomes" id="UP000237717"/>
    </source>
</evidence>
<dbReference type="InterPro" id="IPR055348">
    <property type="entry name" value="DctQ"/>
</dbReference>
<keyword evidence="2 7" id="KW-0813">Transport</keyword>
<feature type="transmembrane region" description="Helical" evidence="7">
    <location>
        <begin position="108"/>
        <end position="129"/>
    </location>
</feature>
<keyword evidence="9" id="KW-0614">Plasmid</keyword>
<evidence type="ECO:0000259" key="8">
    <source>
        <dbReference type="Pfam" id="PF04290"/>
    </source>
</evidence>
<dbReference type="EMBL" id="CP026927">
    <property type="protein sequence ID" value="AVH45392.1"/>
    <property type="molecule type" value="Genomic_DNA"/>
</dbReference>
<feature type="transmembrane region" description="Helical" evidence="7">
    <location>
        <begin position="27"/>
        <end position="49"/>
    </location>
</feature>
<keyword evidence="5 7" id="KW-1133">Transmembrane helix</keyword>
<protein>
    <recommendedName>
        <fullName evidence="7">TRAP transporter small permease protein</fullName>
    </recommendedName>
</protein>
<evidence type="ECO:0000313" key="9">
    <source>
        <dbReference type="EMBL" id="AVH45392.1"/>
    </source>
</evidence>
<sequence>MSAVPQPSVESVDSHKRRFLKYWDGPWPAIIHLWALFGGLIIVGLAVVTAASATSMLAFGAPFSADHELVMHFVAIAVFMFLPYCQLTHANVSVDVFTEGMSEKKKALMELVASLVALGFSALLLRQMYLGWGSYMLFPEVTPVLGIPLWTAFPAILASLALLMAASILTALEALRKFKATSAASAPSSKITRD</sequence>
<organism evidence="9 10">
    <name type="scientific">Agrobacterium tumefaciens</name>
    <dbReference type="NCBI Taxonomy" id="358"/>
    <lineage>
        <taxon>Bacteria</taxon>
        <taxon>Pseudomonadati</taxon>
        <taxon>Pseudomonadota</taxon>
        <taxon>Alphaproteobacteria</taxon>
        <taxon>Hyphomicrobiales</taxon>
        <taxon>Rhizobiaceae</taxon>
        <taxon>Rhizobium/Agrobacterium group</taxon>
        <taxon>Agrobacterium</taxon>
        <taxon>Agrobacterium tumefaciens complex</taxon>
    </lineage>
</organism>
<reference evidence="9 10" key="1">
    <citation type="submission" date="2018-02" db="EMBL/GenBank/DDBJ databases">
        <title>Complete genome sequence of Agrobacterium tumefaciens 1D1609.</title>
        <authorList>
            <person name="Cho S.-T."/>
            <person name="Haryono M."/>
            <person name="Chang H.-H."/>
            <person name="Santos M.N."/>
            <person name="Lai E.-M."/>
            <person name="Kuo C.-H."/>
        </authorList>
    </citation>
    <scope>NUCLEOTIDE SEQUENCE [LARGE SCALE GENOMIC DNA]</scope>
    <source>
        <strain evidence="9 10">1D1609</strain>
        <plasmid evidence="10">Plasmid pat1d1609a</plasmid>
    </source>
</reference>
<feature type="transmembrane region" description="Helical" evidence="7">
    <location>
        <begin position="149"/>
        <end position="172"/>
    </location>
</feature>
<gene>
    <name evidence="9" type="ORF">At1D1609_53600</name>
</gene>
<evidence type="ECO:0000256" key="1">
    <source>
        <dbReference type="ARBA" id="ARBA00004651"/>
    </source>
</evidence>
<dbReference type="GO" id="GO:0022857">
    <property type="term" value="F:transmembrane transporter activity"/>
    <property type="evidence" value="ECO:0007669"/>
    <property type="project" value="UniProtKB-UniRule"/>
</dbReference>
<evidence type="ECO:0000256" key="3">
    <source>
        <dbReference type="ARBA" id="ARBA00022475"/>
    </source>
</evidence>
<comment type="subunit">
    <text evidence="7">The complex comprises the extracytoplasmic solute receptor protein and the two transmembrane proteins.</text>
</comment>
<dbReference type="RefSeq" id="WP_104680417.1">
    <property type="nucleotide sequence ID" value="NZ_CP026927.1"/>
</dbReference>
<evidence type="ECO:0000256" key="5">
    <source>
        <dbReference type="ARBA" id="ARBA00022989"/>
    </source>
</evidence>
<comment type="similarity">
    <text evidence="7">Belongs to the TRAP transporter small permease family.</text>
</comment>
<evidence type="ECO:0000256" key="7">
    <source>
        <dbReference type="RuleBase" id="RU369079"/>
    </source>
</evidence>
<accession>A0A2L2LM37</accession>
<dbReference type="GO" id="GO:0005886">
    <property type="term" value="C:plasma membrane"/>
    <property type="evidence" value="ECO:0007669"/>
    <property type="project" value="UniProtKB-SubCell"/>
</dbReference>
<proteinExistence type="inferred from homology"/>
<dbReference type="Proteomes" id="UP000237717">
    <property type="component" value="Plasmid pAt1D1609a"/>
</dbReference>
<comment type="function">
    <text evidence="7">Part of the tripartite ATP-independent periplasmic (TRAP) transport system.</text>
</comment>
<comment type="subcellular location">
    <subcellularLocation>
        <location evidence="7">Cell inner membrane</location>
        <topology evidence="7">Multi-pass membrane protein</topology>
    </subcellularLocation>
    <subcellularLocation>
        <location evidence="1">Cell membrane</location>
        <topology evidence="1">Multi-pass membrane protein</topology>
    </subcellularLocation>
</comment>
<keyword evidence="7" id="KW-0997">Cell inner membrane</keyword>
<evidence type="ECO:0000256" key="2">
    <source>
        <dbReference type="ARBA" id="ARBA00022448"/>
    </source>
</evidence>
<evidence type="ECO:0000256" key="6">
    <source>
        <dbReference type="ARBA" id="ARBA00023136"/>
    </source>
</evidence>
<dbReference type="Pfam" id="PF04290">
    <property type="entry name" value="DctQ"/>
    <property type="match status" value="1"/>
</dbReference>
<keyword evidence="3" id="KW-1003">Cell membrane</keyword>